<dbReference type="RefSeq" id="WP_113044186.1">
    <property type="nucleotide sequence ID" value="NZ_CAWPKC010000054.1"/>
</dbReference>
<evidence type="ECO:0000313" key="1">
    <source>
        <dbReference type="EMBL" id="NDL27823.1"/>
    </source>
</evidence>
<keyword evidence="2" id="KW-1185">Reference proteome</keyword>
<reference evidence="1 2" key="1">
    <citation type="submission" date="2019-12" db="EMBL/GenBank/DDBJ databases">
        <title>Engineering Photorhabdus to improve their lethality against agricultural pests.</title>
        <authorList>
            <person name="Machado R.A.R."/>
        </authorList>
    </citation>
    <scope>NUCLEOTIDE SEQUENCE [LARGE SCALE GENOMIC DNA]</scope>
    <source>
        <strain evidence="1 2">M-HU2</strain>
    </source>
</reference>
<dbReference type="EMBL" id="WSFE01000054">
    <property type="protein sequence ID" value="NDL27823.1"/>
    <property type="molecule type" value="Genomic_DNA"/>
</dbReference>
<protein>
    <submittedName>
        <fullName evidence="1">Uncharacterized protein</fullName>
    </submittedName>
</protein>
<sequence>MNISKSIINYAAKYNIGIDANNEALIGETDGGDVYVKAVWFHVINEDGEWSDEPLFSYSINKGQAAMPEMFGEPEQIEIPAHLSFYSAENVSREIQEELPGTINSDSQLKEVIKFIAAEMKAGNIE</sequence>
<dbReference type="Proteomes" id="UP000470051">
    <property type="component" value="Unassembled WGS sequence"/>
</dbReference>
<evidence type="ECO:0000313" key="2">
    <source>
        <dbReference type="Proteomes" id="UP000470051"/>
    </source>
</evidence>
<proteinExistence type="predicted"/>
<gene>
    <name evidence="1" type="ORF">GPY42_22675</name>
</gene>
<organism evidence="1 2">
    <name type="scientific">Photorhabdus kayaii</name>
    <dbReference type="NCBI Taxonomy" id="230088"/>
    <lineage>
        <taxon>Bacteria</taxon>
        <taxon>Pseudomonadati</taxon>
        <taxon>Pseudomonadota</taxon>
        <taxon>Gammaproteobacteria</taxon>
        <taxon>Enterobacterales</taxon>
        <taxon>Morganellaceae</taxon>
        <taxon>Photorhabdus</taxon>
    </lineage>
</organism>
<comment type="caution">
    <text evidence="1">The sequence shown here is derived from an EMBL/GenBank/DDBJ whole genome shotgun (WGS) entry which is preliminary data.</text>
</comment>
<accession>A0ABX0B7V1</accession>
<name>A0ABX0B7V1_9GAMM</name>